<accession>A0A1U7CIT0</accession>
<evidence type="ECO:0000313" key="2">
    <source>
        <dbReference type="EMBL" id="APW58844.1"/>
    </source>
</evidence>
<protein>
    <submittedName>
        <fullName evidence="2">Uncharacterized protein</fullName>
    </submittedName>
</protein>
<gene>
    <name evidence="2" type="ORF">BSF38_00251</name>
</gene>
<dbReference type="KEGG" id="pbor:BSF38_00251"/>
<proteinExistence type="predicted"/>
<dbReference type="EMBL" id="CP019082">
    <property type="protein sequence ID" value="APW58844.1"/>
    <property type="molecule type" value="Genomic_DNA"/>
</dbReference>
<dbReference type="Proteomes" id="UP000186309">
    <property type="component" value="Chromosome"/>
</dbReference>
<sequence>MDGFKADDPRYGRFLRVGEPPMPTEAETERRLRKIGDWLRAQDPHVLGVRAVPEDKEAGGRPMIHIAFPLGYNRTRQAGRPFDPKTPAMIDLLGPEIAAGKRLNIHANGAFDHPCSYIRIPPETLNDKVEGDRRRLTEALQKLDEVVRPLVASVVAAAQGDVDHPTIAAPANWRQENWRDDPPKTELDTPGSRELMTAALDPTRLTKDYLTDQGVKPDVIAAIKITLFVRRDEDWLRIDLPRGGNARGIVPMLLDKAGIAVMKNTKAATDEEILGSLYCKAADVVGALGGGPSSMKEFRPKNGARRGGRGV</sequence>
<name>A0A1U7CIT0_9BACT</name>
<organism evidence="2 3">
    <name type="scientific">Paludisphaera borealis</name>
    <dbReference type="NCBI Taxonomy" id="1387353"/>
    <lineage>
        <taxon>Bacteria</taxon>
        <taxon>Pseudomonadati</taxon>
        <taxon>Planctomycetota</taxon>
        <taxon>Planctomycetia</taxon>
        <taxon>Isosphaerales</taxon>
        <taxon>Isosphaeraceae</taxon>
        <taxon>Paludisphaera</taxon>
    </lineage>
</organism>
<dbReference type="AlphaFoldDB" id="A0A1U7CIT0"/>
<reference evidence="3" key="1">
    <citation type="submission" date="2016-12" db="EMBL/GenBank/DDBJ databases">
        <title>Comparative genomics of four Isosphaeraceae planctomycetes: a common pool of plasmids and glycoside hydrolase genes.</title>
        <authorList>
            <person name="Ivanova A."/>
        </authorList>
    </citation>
    <scope>NUCLEOTIDE SEQUENCE [LARGE SCALE GENOMIC DNA]</scope>
    <source>
        <strain evidence="3">PX4</strain>
    </source>
</reference>
<keyword evidence="3" id="KW-1185">Reference proteome</keyword>
<evidence type="ECO:0000313" key="3">
    <source>
        <dbReference type="Proteomes" id="UP000186309"/>
    </source>
</evidence>
<dbReference type="RefSeq" id="WP_076343106.1">
    <property type="nucleotide sequence ID" value="NZ_CP019082.1"/>
</dbReference>
<evidence type="ECO:0000256" key="1">
    <source>
        <dbReference type="SAM" id="MobiDB-lite"/>
    </source>
</evidence>
<feature type="compositionally biased region" description="Basic and acidic residues" evidence="1">
    <location>
        <begin position="1"/>
        <end position="11"/>
    </location>
</feature>
<feature type="region of interest" description="Disordered" evidence="1">
    <location>
        <begin position="1"/>
        <end position="26"/>
    </location>
</feature>